<organism evidence="4 5">
    <name type="scientific">Roseomonas acroporae</name>
    <dbReference type="NCBI Taxonomy" id="2937791"/>
    <lineage>
        <taxon>Bacteria</taxon>
        <taxon>Pseudomonadati</taxon>
        <taxon>Pseudomonadota</taxon>
        <taxon>Alphaproteobacteria</taxon>
        <taxon>Acetobacterales</taxon>
        <taxon>Roseomonadaceae</taxon>
        <taxon>Roseomonas</taxon>
    </lineage>
</organism>
<dbReference type="AlphaFoldDB" id="A0A9X2BX97"/>
<dbReference type="GO" id="GO:0022857">
    <property type="term" value="F:transmembrane transporter activity"/>
    <property type="evidence" value="ECO:0007669"/>
    <property type="project" value="TreeGrafter"/>
</dbReference>
<accession>A0A9X2BX97</accession>
<dbReference type="SUPFAM" id="SSF52540">
    <property type="entry name" value="P-loop containing nucleoside triphosphate hydrolases"/>
    <property type="match status" value="1"/>
</dbReference>
<dbReference type="RefSeq" id="WP_248667889.1">
    <property type="nucleotide sequence ID" value="NZ_JALPRX010000065.1"/>
</dbReference>
<dbReference type="InterPro" id="IPR003439">
    <property type="entry name" value="ABC_transporter-like_ATP-bd"/>
</dbReference>
<keyword evidence="2" id="KW-0067">ATP-binding</keyword>
<feature type="domain" description="ABC transporter" evidence="3">
    <location>
        <begin position="5"/>
        <end position="239"/>
    </location>
</feature>
<dbReference type="GO" id="GO:0005524">
    <property type="term" value="F:ATP binding"/>
    <property type="evidence" value="ECO:0007669"/>
    <property type="project" value="UniProtKB-KW"/>
</dbReference>
<evidence type="ECO:0000313" key="4">
    <source>
        <dbReference type="EMBL" id="MCK8785729.1"/>
    </source>
</evidence>
<dbReference type="PROSITE" id="PS50893">
    <property type="entry name" value="ABC_TRANSPORTER_2"/>
    <property type="match status" value="1"/>
</dbReference>
<dbReference type="Gene3D" id="3.40.50.300">
    <property type="entry name" value="P-loop containing nucleotide triphosphate hydrolases"/>
    <property type="match status" value="1"/>
</dbReference>
<dbReference type="InterPro" id="IPR015854">
    <property type="entry name" value="ABC_transpr_LolD-like"/>
</dbReference>
<dbReference type="EMBL" id="JALPRX010000065">
    <property type="protein sequence ID" value="MCK8785729.1"/>
    <property type="molecule type" value="Genomic_DNA"/>
</dbReference>
<dbReference type="PANTHER" id="PTHR24220">
    <property type="entry name" value="IMPORT ATP-BINDING PROTEIN"/>
    <property type="match status" value="1"/>
</dbReference>
<dbReference type="PANTHER" id="PTHR24220:SF685">
    <property type="entry name" value="ABC TRANSPORTER RELATED"/>
    <property type="match status" value="1"/>
</dbReference>
<dbReference type="NCBIfam" id="TIGR02324">
    <property type="entry name" value="CP_lyasePhnL"/>
    <property type="match status" value="1"/>
</dbReference>
<dbReference type="GO" id="GO:0016887">
    <property type="term" value="F:ATP hydrolysis activity"/>
    <property type="evidence" value="ECO:0007669"/>
    <property type="project" value="InterPro"/>
</dbReference>
<name>A0A9X2BX97_9PROT</name>
<comment type="caution">
    <text evidence="4">The sequence shown here is derived from an EMBL/GenBank/DDBJ whole genome shotgun (WGS) entry which is preliminary data.</text>
</comment>
<gene>
    <name evidence="4" type="primary">phnL</name>
    <name evidence="4" type="ORF">M0638_15195</name>
</gene>
<keyword evidence="5" id="KW-1185">Reference proteome</keyword>
<dbReference type="SMART" id="SM00382">
    <property type="entry name" value="AAA"/>
    <property type="match status" value="1"/>
</dbReference>
<evidence type="ECO:0000256" key="1">
    <source>
        <dbReference type="ARBA" id="ARBA00022741"/>
    </source>
</evidence>
<dbReference type="GO" id="GO:0016829">
    <property type="term" value="F:lyase activity"/>
    <property type="evidence" value="ECO:0007669"/>
    <property type="project" value="UniProtKB-KW"/>
</dbReference>
<dbReference type="Pfam" id="PF00005">
    <property type="entry name" value="ABC_tran"/>
    <property type="match status" value="1"/>
</dbReference>
<dbReference type="InterPro" id="IPR017871">
    <property type="entry name" value="ABC_transporter-like_CS"/>
</dbReference>
<evidence type="ECO:0000259" key="3">
    <source>
        <dbReference type="PROSITE" id="PS50893"/>
    </source>
</evidence>
<keyword evidence="1" id="KW-0547">Nucleotide-binding</keyword>
<proteinExistence type="predicted"/>
<dbReference type="PROSITE" id="PS00211">
    <property type="entry name" value="ABC_TRANSPORTER_1"/>
    <property type="match status" value="1"/>
</dbReference>
<reference evidence="4" key="1">
    <citation type="submission" date="2022-04" db="EMBL/GenBank/DDBJ databases">
        <title>Roseomonas acroporae sp. nov., isolated from coral Acropora digitifera.</title>
        <authorList>
            <person name="Sun H."/>
        </authorList>
    </citation>
    <scope>NUCLEOTIDE SEQUENCE</scope>
    <source>
        <strain evidence="4">NAR14</strain>
    </source>
</reference>
<dbReference type="InterPro" id="IPR003593">
    <property type="entry name" value="AAA+_ATPase"/>
</dbReference>
<keyword evidence="4" id="KW-0456">Lyase</keyword>
<evidence type="ECO:0000313" key="5">
    <source>
        <dbReference type="Proteomes" id="UP001139516"/>
    </source>
</evidence>
<dbReference type="Proteomes" id="UP001139516">
    <property type="component" value="Unassembled WGS sequence"/>
</dbReference>
<dbReference type="InterPro" id="IPR027417">
    <property type="entry name" value="P-loop_NTPase"/>
</dbReference>
<sequence length="242" mass="25695">MQPILLLDGVGKTFTLHLRGGARLPVLEGVSLSLSPGECVALGGPSGTGKSSLLRMIHGNYRCDHGSIRVRDGAEWVDVATAAPRRVLALRRDVMGYVSQFLRVIPRVGALDLVAAAAREGGLDAAAARERARRLLSLLNLPERLWDLPPATFSGGEQQRVNIARGLAADRPLLLLDEPTASLDARNRDVVVSLIREKRAAGTAILGIFHDAAVRDAVADRVLDVARFAPAADLPAAEAEAA</sequence>
<protein>
    <submittedName>
        <fullName evidence="4">Phosphonate C-P lyase system protein PhnL</fullName>
    </submittedName>
</protein>
<evidence type="ECO:0000256" key="2">
    <source>
        <dbReference type="ARBA" id="ARBA00022840"/>
    </source>
</evidence>
<dbReference type="InterPro" id="IPR012701">
    <property type="entry name" value="CP_lyase_PhnL"/>
</dbReference>
<dbReference type="GO" id="GO:0005886">
    <property type="term" value="C:plasma membrane"/>
    <property type="evidence" value="ECO:0007669"/>
    <property type="project" value="TreeGrafter"/>
</dbReference>